<dbReference type="RefSeq" id="WP_282010633.1">
    <property type="nucleotide sequence ID" value="NZ_OX336137.1"/>
</dbReference>
<name>A0ABM9HC31_9BACT</name>
<keyword evidence="2" id="KW-1133">Transmembrane helix</keyword>
<keyword evidence="1" id="KW-0676">Redox-active center</keyword>
<gene>
    <name evidence="4" type="ORF">NSPWAT_0854</name>
</gene>
<protein>
    <submittedName>
        <fullName evidence="4">Thiol-disulfide oxidoreductase resA</fullName>
    </submittedName>
</protein>
<keyword evidence="5" id="KW-1185">Reference proteome</keyword>
<dbReference type="PANTHER" id="PTHR42852">
    <property type="entry name" value="THIOL:DISULFIDE INTERCHANGE PROTEIN DSBE"/>
    <property type="match status" value="1"/>
</dbReference>
<dbReference type="EMBL" id="OX336137">
    <property type="protein sequence ID" value="CAI2717713.1"/>
    <property type="molecule type" value="Genomic_DNA"/>
</dbReference>
<dbReference type="InterPro" id="IPR013766">
    <property type="entry name" value="Thioredoxin_domain"/>
</dbReference>
<dbReference type="SUPFAM" id="SSF52833">
    <property type="entry name" value="Thioredoxin-like"/>
    <property type="match status" value="1"/>
</dbReference>
<keyword evidence="2" id="KW-0472">Membrane</keyword>
<dbReference type="InterPro" id="IPR036249">
    <property type="entry name" value="Thioredoxin-like_sf"/>
</dbReference>
<dbReference type="PANTHER" id="PTHR42852:SF17">
    <property type="entry name" value="THIOREDOXIN-LIKE PROTEIN HI_1115"/>
    <property type="match status" value="1"/>
</dbReference>
<dbReference type="CDD" id="cd02966">
    <property type="entry name" value="TlpA_like_family"/>
    <property type="match status" value="1"/>
</dbReference>
<feature type="transmembrane region" description="Helical" evidence="2">
    <location>
        <begin position="20"/>
        <end position="37"/>
    </location>
</feature>
<keyword evidence="2" id="KW-0812">Transmembrane</keyword>
<dbReference type="Pfam" id="PF00578">
    <property type="entry name" value="AhpC-TSA"/>
    <property type="match status" value="1"/>
</dbReference>
<reference evidence="4 5" key="1">
    <citation type="submission" date="2022-09" db="EMBL/GenBank/DDBJ databases">
        <authorList>
            <person name="Kop L."/>
        </authorList>
    </citation>
    <scope>NUCLEOTIDE SEQUENCE [LARGE SCALE GENOMIC DNA]</scope>
    <source>
        <strain evidence="4 5">347</strain>
    </source>
</reference>
<organism evidence="4 5">
    <name type="scientific">Nitrospina watsonii</name>
    <dbReference type="NCBI Taxonomy" id="1323948"/>
    <lineage>
        <taxon>Bacteria</taxon>
        <taxon>Pseudomonadati</taxon>
        <taxon>Nitrospinota/Tectimicrobiota group</taxon>
        <taxon>Nitrospinota</taxon>
        <taxon>Nitrospinia</taxon>
        <taxon>Nitrospinales</taxon>
        <taxon>Nitrospinaceae</taxon>
        <taxon>Nitrospina</taxon>
    </lineage>
</organism>
<evidence type="ECO:0000259" key="3">
    <source>
        <dbReference type="PROSITE" id="PS51352"/>
    </source>
</evidence>
<feature type="domain" description="Thioredoxin" evidence="3">
    <location>
        <begin position="57"/>
        <end position="198"/>
    </location>
</feature>
<evidence type="ECO:0000313" key="4">
    <source>
        <dbReference type="EMBL" id="CAI2717713.1"/>
    </source>
</evidence>
<evidence type="ECO:0000256" key="1">
    <source>
        <dbReference type="ARBA" id="ARBA00023284"/>
    </source>
</evidence>
<dbReference type="InterPro" id="IPR000866">
    <property type="entry name" value="AhpC/TSA"/>
</dbReference>
<dbReference type="PROSITE" id="PS00194">
    <property type="entry name" value="THIOREDOXIN_1"/>
    <property type="match status" value="1"/>
</dbReference>
<evidence type="ECO:0000256" key="2">
    <source>
        <dbReference type="SAM" id="Phobius"/>
    </source>
</evidence>
<proteinExistence type="predicted"/>
<evidence type="ECO:0000313" key="5">
    <source>
        <dbReference type="Proteomes" id="UP001157733"/>
    </source>
</evidence>
<dbReference type="InterPro" id="IPR017937">
    <property type="entry name" value="Thioredoxin_CS"/>
</dbReference>
<accession>A0ABM9HC31</accession>
<dbReference type="InterPro" id="IPR050553">
    <property type="entry name" value="Thioredoxin_ResA/DsbE_sf"/>
</dbReference>
<dbReference type="Proteomes" id="UP001157733">
    <property type="component" value="Chromosome"/>
</dbReference>
<dbReference type="Gene3D" id="3.40.30.10">
    <property type="entry name" value="Glutaredoxin"/>
    <property type="match status" value="1"/>
</dbReference>
<dbReference type="PROSITE" id="PS51352">
    <property type="entry name" value="THIOREDOXIN_2"/>
    <property type="match status" value="1"/>
</dbReference>
<sequence length="200" mass="22877">MKSIDSKKKSSTLIKKYAAIYVVLFIGALMLFVSHYYETPVTTEDVQVASVHTQERSAVGYMAPGFTVRNLDGNRISLEDYKGQVVVLNLWATWCGPCRIEMPGFENLYRRFRSEGLTILAVSLDKDNDQKVRDFVKEYKLSFPVVLDPQQKVESRYNTFTIPTTYVIDREGRIVAVVDGAKNWESRETFDALELLLKKS</sequence>